<dbReference type="EMBL" id="QWIP01000106">
    <property type="protein sequence ID" value="RMY72998.1"/>
    <property type="molecule type" value="Genomic_DNA"/>
</dbReference>
<dbReference type="Pfam" id="PF00291">
    <property type="entry name" value="PALP"/>
    <property type="match status" value="1"/>
</dbReference>
<dbReference type="VEuPathDB" id="FungiDB:BTJ68_12121"/>
<accession>A0A3M7E8S7</accession>
<gene>
    <name evidence="2" type="ORF">D0863_04153</name>
</gene>
<evidence type="ECO:0000259" key="1">
    <source>
        <dbReference type="Pfam" id="PF00291"/>
    </source>
</evidence>
<proteinExistence type="predicted"/>
<dbReference type="OrthoDB" id="10059875at2759"/>
<feature type="domain" description="Tryptophan synthase beta chain-like PALP" evidence="1">
    <location>
        <begin position="63"/>
        <end position="391"/>
    </location>
</feature>
<dbReference type="PANTHER" id="PTHR42937:SF1">
    <property type="entry name" value="DIAMINOPROPIONATE AMMONIA-LYASE"/>
    <property type="match status" value="1"/>
</dbReference>
<evidence type="ECO:0000313" key="3">
    <source>
        <dbReference type="Proteomes" id="UP000269276"/>
    </source>
</evidence>
<dbReference type="Proteomes" id="UP000269276">
    <property type="component" value="Unassembled WGS sequence"/>
</dbReference>
<dbReference type="SUPFAM" id="SSF53686">
    <property type="entry name" value="Tryptophan synthase beta subunit-like PLP-dependent enzymes"/>
    <property type="match status" value="1"/>
</dbReference>
<sequence>MSRKEKTKEKEEKMSTYTVTHLESGGTFTRPAILSNPVYGLGDPPTYLAEDPAITPFHQQLPDYAETKLHTLPSLAQELGFSHVFLKDESTRFGLPSFKIAGASWAVHRAVCQRIGLPPSTSLSELKQTLTARPADQVNLVACTDGNWGRAVARMCRILDVGVTIYVPAFMNAYTQGKIRDEGAEVIVVSEGSYDDAISTVQEQARETGALLVMDTSWPGYEEVPVWVTQGYLPLLTETDRQVAAATNGKAADLVLGSTGVGSWMHAVTSHYALASPSTKVITVEPDIAASFKESLHCGDITPIKTGDTIMCGMNCGTTSTIAWPVLRSGIHTAATVTDRESHESVKYLKGVQIDAGPCGAASIAALKKICHAGLAGTVDERKEKVVVLFSTEGNREYELPKA</sequence>
<dbReference type="InterPro" id="IPR001926">
    <property type="entry name" value="TrpB-like_PALP"/>
</dbReference>
<reference evidence="2 3" key="1">
    <citation type="journal article" date="2018" name="BMC Genomics">
        <title>Genomic evidence for intraspecific hybridization in a clonal and extremely halotolerant yeast.</title>
        <authorList>
            <person name="Gostincar C."/>
            <person name="Stajich J.E."/>
            <person name="Zupancic J."/>
            <person name="Zalar P."/>
            <person name="Gunde-Cimerman N."/>
        </authorList>
    </citation>
    <scope>NUCLEOTIDE SEQUENCE [LARGE SCALE GENOMIC DNA]</scope>
    <source>
        <strain evidence="2 3">EXF-2682</strain>
    </source>
</reference>
<dbReference type="AlphaFoldDB" id="A0A3M7E8S7"/>
<dbReference type="PANTHER" id="PTHR42937">
    <property type="match status" value="1"/>
</dbReference>
<name>A0A3M7E8S7_HORWE</name>
<protein>
    <recommendedName>
        <fullName evidence="1">Tryptophan synthase beta chain-like PALP domain-containing protein</fullName>
    </recommendedName>
</protein>
<evidence type="ECO:0000313" key="2">
    <source>
        <dbReference type="EMBL" id="RMY72998.1"/>
    </source>
</evidence>
<comment type="caution">
    <text evidence="2">The sequence shown here is derived from an EMBL/GenBank/DDBJ whole genome shotgun (WGS) entry which is preliminary data.</text>
</comment>
<dbReference type="InterPro" id="IPR036052">
    <property type="entry name" value="TrpB-like_PALP_sf"/>
</dbReference>
<dbReference type="Gene3D" id="3.40.50.1100">
    <property type="match status" value="3"/>
</dbReference>
<organism evidence="2 3">
    <name type="scientific">Hortaea werneckii</name>
    <name type="common">Black yeast</name>
    <name type="synonym">Cladosporium werneckii</name>
    <dbReference type="NCBI Taxonomy" id="91943"/>
    <lineage>
        <taxon>Eukaryota</taxon>
        <taxon>Fungi</taxon>
        <taxon>Dikarya</taxon>
        <taxon>Ascomycota</taxon>
        <taxon>Pezizomycotina</taxon>
        <taxon>Dothideomycetes</taxon>
        <taxon>Dothideomycetidae</taxon>
        <taxon>Mycosphaerellales</taxon>
        <taxon>Teratosphaeriaceae</taxon>
        <taxon>Hortaea</taxon>
    </lineage>
</organism>